<keyword evidence="3" id="KW-0175">Coiled coil</keyword>
<feature type="compositionally biased region" description="Basic and acidic residues" evidence="4">
    <location>
        <begin position="492"/>
        <end position="505"/>
    </location>
</feature>
<dbReference type="WBParaSite" id="nRc.2.0.1.t04913-RA">
    <property type="protein sequence ID" value="nRc.2.0.1.t04913-RA"/>
    <property type="gene ID" value="nRc.2.0.1.g04913"/>
</dbReference>
<accession>A0A915HSL7</accession>
<sequence>MDIPVTSSILIEKANEFAQRLDKNDFKCNTGWLDRFKTRHSIVFKKICGEANSVTEAHFGDWYSTISPAFLIDHKSRAIYNADETGLFWRLLLDKTLTFKDVRRNDALLGTFKETISRQENLISELQNVLKSKSGDISSLNEELRNVKSRLEKTEANLILTQKENNRFKGEMEIKKEIEAKQKVTIDSLKTDVFKLDNDLKAEKKKCVDLETKYNSKTSDDSSNAKRLIEDQMKAIAAADLRIEALIKEHKAKDGQIETLNHKLLEKDKGVSILEKNFAKLDADYKNAILTKERQLDIMKQQKEAITSDNLRLKLEKSALEEQIENRSKDKANVEKDKIASLPPTGKRRGGKSYHTEDDTNEVELTPMVSKRMAQNLARQSREPLEMSESFDGGSKAPTNSRKLTSLKSSRTTRGAFPTLEDKTTENVENTVGQSIVATASTVPVEKSARKNTRKKKTSFVTDEDISPSATKSRLAPEELLSLDTPYIEKLTSGDRFGERSDRPSRRAKATARNGIFAVTEYLRNSPGASTSSVAKKEEFNDDFSDQSLPLKKRKRNLFKSPENVVLSPNTPPT</sequence>
<dbReference type="PANTHER" id="PTHR19303:SF52">
    <property type="entry name" value="TIGGER TRANSPOSABLE ELEMENT-DERIVED PROTEIN 6"/>
    <property type="match status" value="1"/>
</dbReference>
<feature type="domain" description="HTH CENPB-type" evidence="5">
    <location>
        <begin position="1"/>
        <end position="46"/>
    </location>
</feature>
<feature type="region of interest" description="Disordered" evidence="4">
    <location>
        <begin position="446"/>
        <end position="473"/>
    </location>
</feature>
<dbReference type="PANTHER" id="PTHR19303">
    <property type="entry name" value="TRANSPOSON"/>
    <property type="match status" value="1"/>
</dbReference>
<evidence type="ECO:0000313" key="6">
    <source>
        <dbReference type="Proteomes" id="UP000887565"/>
    </source>
</evidence>
<comment type="subcellular location">
    <subcellularLocation>
        <location evidence="1">Nucleus</location>
    </subcellularLocation>
</comment>
<evidence type="ECO:0000256" key="1">
    <source>
        <dbReference type="ARBA" id="ARBA00004123"/>
    </source>
</evidence>
<reference evidence="7" key="1">
    <citation type="submission" date="2022-11" db="UniProtKB">
        <authorList>
            <consortium name="WormBaseParasite"/>
        </authorList>
    </citation>
    <scope>IDENTIFICATION</scope>
</reference>
<evidence type="ECO:0000256" key="4">
    <source>
        <dbReference type="SAM" id="MobiDB-lite"/>
    </source>
</evidence>
<feature type="compositionally biased region" description="Basic and acidic residues" evidence="4">
    <location>
        <begin position="324"/>
        <end position="339"/>
    </location>
</feature>
<protein>
    <submittedName>
        <fullName evidence="7">HTH CENPB-type domain-containing protein</fullName>
    </submittedName>
</protein>
<dbReference type="InterPro" id="IPR050863">
    <property type="entry name" value="CenT-Element_Derived"/>
</dbReference>
<dbReference type="InterPro" id="IPR009057">
    <property type="entry name" value="Homeodomain-like_sf"/>
</dbReference>
<dbReference type="InterPro" id="IPR006600">
    <property type="entry name" value="HTH_CenpB_DNA-bd_dom"/>
</dbReference>
<evidence type="ECO:0000256" key="2">
    <source>
        <dbReference type="ARBA" id="ARBA00023125"/>
    </source>
</evidence>
<proteinExistence type="predicted"/>
<name>A0A915HSL7_ROMCU</name>
<dbReference type="GO" id="GO:0005634">
    <property type="term" value="C:nucleus"/>
    <property type="evidence" value="ECO:0007669"/>
    <property type="project" value="UniProtKB-SubCell"/>
</dbReference>
<keyword evidence="6" id="KW-1185">Reference proteome</keyword>
<feature type="coiled-coil region" evidence="3">
    <location>
        <begin position="123"/>
        <end position="171"/>
    </location>
</feature>
<dbReference type="Pfam" id="PF03221">
    <property type="entry name" value="HTH_Tnp_Tc5"/>
    <property type="match status" value="1"/>
</dbReference>
<evidence type="ECO:0000259" key="5">
    <source>
        <dbReference type="PROSITE" id="PS51253"/>
    </source>
</evidence>
<keyword evidence="2" id="KW-0238">DNA-binding</keyword>
<dbReference type="GO" id="GO:0003677">
    <property type="term" value="F:DNA binding"/>
    <property type="evidence" value="ECO:0007669"/>
    <property type="project" value="UniProtKB-KW"/>
</dbReference>
<feature type="region of interest" description="Disordered" evidence="4">
    <location>
        <begin position="324"/>
        <end position="361"/>
    </location>
</feature>
<evidence type="ECO:0000313" key="7">
    <source>
        <dbReference type="WBParaSite" id="nRc.2.0.1.t04913-RA"/>
    </source>
</evidence>
<dbReference type="PROSITE" id="PS51253">
    <property type="entry name" value="HTH_CENPB"/>
    <property type="match status" value="1"/>
</dbReference>
<organism evidence="6 7">
    <name type="scientific">Romanomermis culicivorax</name>
    <name type="common">Nematode worm</name>
    <dbReference type="NCBI Taxonomy" id="13658"/>
    <lineage>
        <taxon>Eukaryota</taxon>
        <taxon>Metazoa</taxon>
        <taxon>Ecdysozoa</taxon>
        <taxon>Nematoda</taxon>
        <taxon>Enoplea</taxon>
        <taxon>Dorylaimia</taxon>
        <taxon>Mermithida</taxon>
        <taxon>Mermithoidea</taxon>
        <taxon>Mermithidae</taxon>
        <taxon>Romanomermis</taxon>
    </lineage>
</organism>
<dbReference type="Gene3D" id="1.10.10.60">
    <property type="entry name" value="Homeodomain-like"/>
    <property type="match status" value="1"/>
</dbReference>
<feature type="region of interest" description="Disordered" evidence="4">
    <location>
        <begin position="375"/>
        <end position="425"/>
    </location>
</feature>
<feature type="compositionally biased region" description="Polar residues" evidence="4">
    <location>
        <begin position="397"/>
        <end position="413"/>
    </location>
</feature>
<dbReference type="Proteomes" id="UP000887565">
    <property type="component" value="Unplaced"/>
</dbReference>
<feature type="region of interest" description="Disordered" evidence="4">
    <location>
        <begin position="492"/>
        <end position="574"/>
    </location>
</feature>
<evidence type="ECO:0000256" key="3">
    <source>
        <dbReference type="SAM" id="Coils"/>
    </source>
</evidence>
<dbReference type="SUPFAM" id="SSF46689">
    <property type="entry name" value="Homeodomain-like"/>
    <property type="match status" value="1"/>
</dbReference>
<dbReference type="AlphaFoldDB" id="A0A915HSL7"/>